<keyword evidence="2" id="KW-0732">Signal</keyword>
<reference evidence="3" key="1">
    <citation type="submission" date="2022-03" db="EMBL/GenBank/DDBJ databases">
        <authorList>
            <person name="Tunstrom K."/>
        </authorList>
    </citation>
    <scope>NUCLEOTIDE SEQUENCE</scope>
</reference>
<proteinExistence type="predicted"/>
<name>A0AAU9TJT7_EUPED</name>
<comment type="caution">
    <text evidence="3">The sequence shown here is derived from an EMBL/GenBank/DDBJ whole genome shotgun (WGS) entry which is preliminary data.</text>
</comment>
<accession>A0AAU9TJT7</accession>
<gene>
    <name evidence="3" type="ORF">EEDITHA_LOCUS3660</name>
</gene>
<evidence type="ECO:0000256" key="1">
    <source>
        <dbReference type="SAM" id="MobiDB-lite"/>
    </source>
</evidence>
<organism evidence="3 4">
    <name type="scientific">Euphydryas editha</name>
    <name type="common">Edith's checkerspot</name>
    <dbReference type="NCBI Taxonomy" id="104508"/>
    <lineage>
        <taxon>Eukaryota</taxon>
        <taxon>Metazoa</taxon>
        <taxon>Ecdysozoa</taxon>
        <taxon>Arthropoda</taxon>
        <taxon>Hexapoda</taxon>
        <taxon>Insecta</taxon>
        <taxon>Pterygota</taxon>
        <taxon>Neoptera</taxon>
        <taxon>Endopterygota</taxon>
        <taxon>Lepidoptera</taxon>
        <taxon>Glossata</taxon>
        <taxon>Ditrysia</taxon>
        <taxon>Papilionoidea</taxon>
        <taxon>Nymphalidae</taxon>
        <taxon>Nymphalinae</taxon>
        <taxon>Euphydryas</taxon>
    </lineage>
</organism>
<dbReference type="AlphaFoldDB" id="A0AAU9TJT7"/>
<sequence>MLFIFALVRSRLEASACIWHPYERTYVLLLEKVQKEFLRYMYKRAYEYYPYKYPTRFLLGCLGYSSLEGRRWRDQILMMCKVIRGIVVAPELHENLFIIFVHNNYVKIRRNRKYKSFAVPPCHTVGSRETPHSAIPHRAPDRRASL</sequence>
<dbReference type="EMBL" id="CAKOGL010000006">
    <property type="protein sequence ID" value="CAH2087391.1"/>
    <property type="molecule type" value="Genomic_DNA"/>
</dbReference>
<feature type="signal peptide" evidence="2">
    <location>
        <begin position="1"/>
        <end position="16"/>
    </location>
</feature>
<feature type="chain" id="PRO_5043796101" evidence="2">
    <location>
        <begin position="17"/>
        <end position="146"/>
    </location>
</feature>
<protein>
    <submittedName>
        <fullName evidence="3">Uncharacterized protein</fullName>
    </submittedName>
</protein>
<feature type="region of interest" description="Disordered" evidence="1">
    <location>
        <begin position="125"/>
        <end position="146"/>
    </location>
</feature>
<evidence type="ECO:0000256" key="2">
    <source>
        <dbReference type="SAM" id="SignalP"/>
    </source>
</evidence>
<evidence type="ECO:0000313" key="4">
    <source>
        <dbReference type="Proteomes" id="UP001153954"/>
    </source>
</evidence>
<keyword evidence="4" id="KW-1185">Reference proteome</keyword>
<evidence type="ECO:0000313" key="3">
    <source>
        <dbReference type="EMBL" id="CAH2087391.1"/>
    </source>
</evidence>
<dbReference type="Proteomes" id="UP001153954">
    <property type="component" value="Unassembled WGS sequence"/>
</dbReference>